<sequence>MFDQILSLNKTKTSWRIKVRVTRMWPSVSTSSKGNRGLKGYNLVLLDDDFEDCAWVVLWDAALVDLGWVQNYIAGTLRPYLTSSSAFADVIGMIEEFQGLSDIKTVYGDRNIARSCLTDGRAMVEIIQSGETPVSAKSSNKKIKMYSQKPQYKFGFNLQDKFTVAKHEHCP</sequence>
<dbReference type="EMBL" id="CP093343">
    <property type="protein sequence ID" value="WOG82536.1"/>
    <property type="molecule type" value="Genomic_DNA"/>
</dbReference>
<gene>
    <name evidence="1" type="ORF">DCAR_0101701</name>
</gene>
<evidence type="ECO:0000313" key="1">
    <source>
        <dbReference type="EMBL" id="WOG82536.1"/>
    </source>
</evidence>
<keyword evidence="2" id="KW-1185">Reference proteome</keyword>
<protein>
    <submittedName>
        <fullName evidence="1">Uncharacterized protein</fullName>
    </submittedName>
</protein>
<accession>A0A166GKV3</accession>
<dbReference type="Gene3D" id="2.40.50.140">
    <property type="entry name" value="Nucleic acid-binding proteins"/>
    <property type="match status" value="1"/>
</dbReference>
<organism evidence="1 2">
    <name type="scientific">Daucus carota subsp. sativus</name>
    <name type="common">Carrot</name>
    <dbReference type="NCBI Taxonomy" id="79200"/>
    <lineage>
        <taxon>Eukaryota</taxon>
        <taxon>Viridiplantae</taxon>
        <taxon>Streptophyta</taxon>
        <taxon>Embryophyta</taxon>
        <taxon>Tracheophyta</taxon>
        <taxon>Spermatophyta</taxon>
        <taxon>Magnoliopsida</taxon>
        <taxon>eudicotyledons</taxon>
        <taxon>Gunneridae</taxon>
        <taxon>Pentapetalae</taxon>
        <taxon>asterids</taxon>
        <taxon>campanulids</taxon>
        <taxon>Apiales</taxon>
        <taxon>Apiaceae</taxon>
        <taxon>Apioideae</taxon>
        <taxon>Scandiceae</taxon>
        <taxon>Daucinae</taxon>
        <taxon>Daucus</taxon>
        <taxon>Daucus sect. Daucus</taxon>
    </lineage>
</organism>
<evidence type="ECO:0000313" key="2">
    <source>
        <dbReference type="Proteomes" id="UP000077755"/>
    </source>
</evidence>
<dbReference type="Proteomes" id="UP000077755">
    <property type="component" value="Chromosome 1"/>
</dbReference>
<dbReference type="Gramene" id="KZN09068">
    <property type="protein sequence ID" value="KZN09068"/>
    <property type="gene ID" value="DCAR_001724"/>
</dbReference>
<proteinExistence type="predicted"/>
<reference evidence="1" key="1">
    <citation type="journal article" date="2016" name="Nat. Genet.">
        <title>A high-quality carrot genome assembly provides new insights into carotenoid accumulation and asterid genome evolution.</title>
        <authorList>
            <person name="Iorizzo M."/>
            <person name="Ellison S."/>
            <person name="Senalik D."/>
            <person name="Zeng P."/>
            <person name="Satapoomin P."/>
            <person name="Huang J."/>
            <person name="Bowman M."/>
            <person name="Iovene M."/>
            <person name="Sanseverino W."/>
            <person name="Cavagnaro P."/>
            <person name="Yildiz M."/>
            <person name="Macko-Podgorni A."/>
            <person name="Moranska E."/>
            <person name="Grzebelus E."/>
            <person name="Grzebelus D."/>
            <person name="Ashrafi H."/>
            <person name="Zheng Z."/>
            <person name="Cheng S."/>
            <person name="Spooner D."/>
            <person name="Van Deynze A."/>
            <person name="Simon P."/>
        </authorList>
    </citation>
    <scope>NUCLEOTIDE SEQUENCE</scope>
    <source>
        <tissue evidence="1">Leaf</tissue>
    </source>
</reference>
<name>A0A166GKV3_DAUCS</name>
<dbReference type="AlphaFoldDB" id="A0A166GKV3"/>
<reference evidence="1" key="2">
    <citation type="submission" date="2022-03" db="EMBL/GenBank/DDBJ databases">
        <title>Draft title - Genomic analysis of global carrot germplasm unveils the trajectory of domestication and the origin of high carotenoid orange carrot.</title>
        <authorList>
            <person name="Iorizzo M."/>
            <person name="Ellison S."/>
            <person name="Senalik D."/>
            <person name="Macko-Podgorni A."/>
            <person name="Grzebelus D."/>
            <person name="Bostan H."/>
            <person name="Rolling W."/>
            <person name="Curaba J."/>
            <person name="Simon P."/>
        </authorList>
    </citation>
    <scope>NUCLEOTIDE SEQUENCE</scope>
    <source>
        <tissue evidence="1">Leaf</tissue>
    </source>
</reference>
<dbReference type="InterPro" id="IPR012340">
    <property type="entry name" value="NA-bd_OB-fold"/>
</dbReference>